<gene>
    <name evidence="3" type="ORF">CVT25_009739</name>
</gene>
<dbReference type="InParanoid" id="A0A409XTL6"/>
<keyword evidence="4" id="KW-1185">Reference proteome</keyword>
<evidence type="ECO:0000313" key="4">
    <source>
        <dbReference type="Proteomes" id="UP000283269"/>
    </source>
</evidence>
<proteinExistence type="predicted"/>
<dbReference type="STRING" id="93625.A0A409XTL6"/>
<dbReference type="InterPro" id="IPR001810">
    <property type="entry name" value="F-box_dom"/>
</dbReference>
<accession>A0A409XTL6</accession>
<evidence type="ECO:0000256" key="1">
    <source>
        <dbReference type="SAM" id="MobiDB-lite"/>
    </source>
</evidence>
<reference evidence="3 4" key="1">
    <citation type="journal article" date="2018" name="Evol. Lett.">
        <title>Horizontal gene cluster transfer increased hallucinogenic mushroom diversity.</title>
        <authorList>
            <person name="Reynolds H.T."/>
            <person name="Vijayakumar V."/>
            <person name="Gluck-Thaler E."/>
            <person name="Korotkin H.B."/>
            <person name="Matheny P.B."/>
            <person name="Slot J.C."/>
        </authorList>
    </citation>
    <scope>NUCLEOTIDE SEQUENCE [LARGE SCALE GENOMIC DNA]</scope>
    <source>
        <strain evidence="3 4">2631</strain>
    </source>
</reference>
<sequence length="594" mass="67263">MAPTFKTDYATHIVGVPQGKKTRHLPDETPDENQNKKHQRDDRLLNQSKFLELPMDTLNELVLRLQPIELFHLALTSNAVRATLMSRSSMWLRRNAFSNISEFAECPFPLYPHDLNLPQYTYVVFDSKTCHYCLDGHNVLYTCWAVKMRACVECIDANLSSLSGHGIQNYQRRDIYLKWRKELKRVDPSAKDAWIQQKAQAKSQGNIEEGVESQVSVNVCPITFLLTLPSIVDRLRAKGIKGWGEELAQMSTAQFFHRNIEELVRAAWCVLSWESNTNRLYTDSPDIHCILFIFALDPFLIKCVEGFKQGRLKHEREIFLQDRLPVLCQIITNASTGSFIVSAQTDHLLSILPGVNLQWQAEMKDELVALISSGCGSDYVFGRDRVLHLATTAFTFSDRSPTGNTGALSECLNARTPNKKFPLCHGSRGFWCFSTSHWPGAVESIWGNQLYSRTENLRILSDVVTLCGKNPQTTTLAEMNAAIPILECVSCNDPSAGRGGRLWCVFVGHLLALRFVDINPAHVRNRHRLHSKKPLNLELLDEDDVTAVRDLIESDGHPEASHEIVLSYSVRGRQTLSMWQRRLLAHTSVFSAQS</sequence>
<feature type="region of interest" description="Disordered" evidence="1">
    <location>
        <begin position="16"/>
        <end position="41"/>
    </location>
</feature>
<name>A0A409XTL6_PSICY</name>
<dbReference type="Proteomes" id="UP000283269">
    <property type="component" value="Unassembled WGS sequence"/>
</dbReference>
<protein>
    <recommendedName>
        <fullName evidence="2">F-box domain-containing protein</fullName>
    </recommendedName>
</protein>
<dbReference type="EMBL" id="NHYD01000477">
    <property type="protein sequence ID" value="PPQ94070.1"/>
    <property type="molecule type" value="Genomic_DNA"/>
</dbReference>
<dbReference type="AlphaFoldDB" id="A0A409XTL6"/>
<evidence type="ECO:0000313" key="3">
    <source>
        <dbReference type="EMBL" id="PPQ94070.1"/>
    </source>
</evidence>
<evidence type="ECO:0000259" key="2">
    <source>
        <dbReference type="PROSITE" id="PS50181"/>
    </source>
</evidence>
<dbReference type="OrthoDB" id="2322499at2759"/>
<comment type="caution">
    <text evidence="3">The sequence shown here is derived from an EMBL/GenBank/DDBJ whole genome shotgun (WGS) entry which is preliminary data.</text>
</comment>
<organism evidence="3 4">
    <name type="scientific">Psilocybe cyanescens</name>
    <dbReference type="NCBI Taxonomy" id="93625"/>
    <lineage>
        <taxon>Eukaryota</taxon>
        <taxon>Fungi</taxon>
        <taxon>Dikarya</taxon>
        <taxon>Basidiomycota</taxon>
        <taxon>Agaricomycotina</taxon>
        <taxon>Agaricomycetes</taxon>
        <taxon>Agaricomycetidae</taxon>
        <taxon>Agaricales</taxon>
        <taxon>Agaricineae</taxon>
        <taxon>Strophariaceae</taxon>
        <taxon>Psilocybe</taxon>
    </lineage>
</organism>
<dbReference type="PROSITE" id="PS50181">
    <property type="entry name" value="FBOX"/>
    <property type="match status" value="1"/>
</dbReference>
<feature type="domain" description="F-box" evidence="2">
    <location>
        <begin position="47"/>
        <end position="94"/>
    </location>
</feature>